<dbReference type="OrthoDB" id="10261212at2759"/>
<comment type="caution">
    <text evidence="2">The sequence shown here is derived from an EMBL/GenBank/DDBJ whole genome shotgun (WGS) entry which is preliminary data.</text>
</comment>
<reference evidence="2 3" key="1">
    <citation type="journal article" date="2020" name="IScience">
        <title>Genome Sequencing of the Endangered Kingdonia uniflora (Circaeasteraceae, Ranunculales) Reveals Potential Mechanisms of Evolutionary Specialization.</title>
        <authorList>
            <person name="Sun Y."/>
            <person name="Deng T."/>
            <person name="Zhang A."/>
            <person name="Moore M.J."/>
            <person name="Landis J.B."/>
            <person name="Lin N."/>
            <person name="Zhang H."/>
            <person name="Zhang X."/>
            <person name="Huang J."/>
            <person name="Zhang X."/>
            <person name="Sun H."/>
            <person name="Wang H."/>
        </authorList>
    </citation>
    <scope>NUCLEOTIDE SEQUENCE [LARGE SCALE GENOMIC DNA]</scope>
    <source>
        <strain evidence="2">TB1705</strain>
        <tissue evidence="2">Leaf</tissue>
    </source>
</reference>
<evidence type="ECO:0000313" key="2">
    <source>
        <dbReference type="EMBL" id="KAF6175964.1"/>
    </source>
</evidence>
<keyword evidence="3" id="KW-1185">Reference proteome</keyword>
<accession>A0A7J7P9Z0</accession>
<evidence type="ECO:0008006" key="4">
    <source>
        <dbReference type="Google" id="ProtNLM"/>
    </source>
</evidence>
<evidence type="ECO:0000313" key="1">
    <source>
        <dbReference type="EMBL" id="KAF6169366.1"/>
    </source>
</evidence>
<protein>
    <recommendedName>
        <fullName evidence="4">RNase H type-1 domain-containing protein</fullName>
    </recommendedName>
</protein>
<dbReference type="Proteomes" id="UP000541444">
    <property type="component" value="Unassembled WGS sequence"/>
</dbReference>
<gene>
    <name evidence="2" type="ORF">GIB67_003452</name>
    <name evidence="1" type="ORF">GIB67_016536</name>
</gene>
<name>A0A7J7P9Z0_9MAGN</name>
<dbReference type="EMBL" id="JACGCM010000665">
    <property type="protein sequence ID" value="KAF6169366.1"/>
    <property type="molecule type" value="Genomic_DNA"/>
</dbReference>
<sequence length="127" mass="13775">MALALSWQSDKDAGYVENQQQNMSDAIDLLPYLATGIDVNFQFQSIIVSELMDLSNELIGTVKTTRRGGAILRDSSGQVLGSLMQGLGVVSNFLAECIVFGLTLTTEMGWKVAWLKSDPIAAVLSFK</sequence>
<evidence type="ECO:0000313" key="3">
    <source>
        <dbReference type="Proteomes" id="UP000541444"/>
    </source>
</evidence>
<dbReference type="AlphaFoldDB" id="A0A7J7P9Z0"/>
<proteinExistence type="predicted"/>
<dbReference type="EMBL" id="JACGCM010000140">
    <property type="protein sequence ID" value="KAF6175964.1"/>
    <property type="molecule type" value="Genomic_DNA"/>
</dbReference>
<organism evidence="2 3">
    <name type="scientific">Kingdonia uniflora</name>
    <dbReference type="NCBI Taxonomy" id="39325"/>
    <lineage>
        <taxon>Eukaryota</taxon>
        <taxon>Viridiplantae</taxon>
        <taxon>Streptophyta</taxon>
        <taxon>Embryophyta</taxon>
        <taxon>Tracheophyta</taxon>
        <taxon>Spermatophyta</taxon>
        <taxon>Magnoliopsida</taxon>
        <taxon>Ranunculales</taxon>
        <taxon>Circaeasteraceae</taxon>
        <taxon>Kingdonia</taxon>
    </lineage>
</organism>